<evidence type="ECO:0000256" key="2">
    <source>
        <dbReference type="ARBA" id="ARBA00022692"/>
    </source>
</evidence>
<dbReference type="GeneID" id="107759445"/>
<proteinExistence type="predicted"/>
<dbReference type="OrthoDB" id="567788at2759"/>
<dbReference type="Proteomes" id="UP000790787">
    <property type="component" value="Chromosome 21"/>
</dbReference>
<feature type="transmembrane region" description="Helical" evidence="6">
    <location>
        <begin position="130"/>
        <end position="149"/>
    </location>
</feature>
<evidence type="ECO:0000313" key="9">
    <source>
        <dbReference type="RefSeq" id="XP_016432872.1"/>
    </source>
</evidence>
<evidence type="ECO:0000256" key="1">
    <source>
        <dbReference type="ARBA" id="ARBA00004477"/>
    </source>
</evidence>
<reference evidence="8" key="1">
    <citation type="journal article" date="2014" name="Nat. Commun.">
        <title>The tobacco genome sequence and its comparison with those of tomato and potato.</title>
        <authorList>
            <person name="Sierro N."/>
            <person name="Battey J.N."/>
            <person name="Ouadi S."/>
            <person name="Bakaher N."/>
            <person name="Bovet L."/>
            <person name="Willig A."/>
            <person name="Goepfert S."/>
            <person name="Peitsch M.C."/>
            <person name="Ivanov N.V."/>
        </authorList>
    </citation>
    <scope>NUCLEOTIDE SEQUENCE [LARGE SCALE GENOMIC DNA]</scope>
</reference>
<dbReference type="PANTHER" id="PTHR10994:SF165">
    <property type="entry name" value="RETICULON-LIKE PROTEIN"/>
    <property type="match status" value="1"/>
</dbReference>
<dbReference type="RefSeq" id="XP_016432872.1">
    <property type="nucleotide sequence ID" value="XM_016577386.2"/>
</dbReference>
<name>A0A1S3WZ04_TOBAC</name>
<keyword evidence="2 6" id="KW-0812">Transmembrane</keyword>
<keyword evidence="5 6" id="KW-0472">Membrane</keyword>
<feature type="transmembrane region" description="Helical" evidence="6">
    <location>
        <begin position="203"/>
        <end position="233"/>
    </location>
</feature>
<sequence length="284" mass="31432">MCVSVRFCFVQTSSPSCRVAAVFHIVSHIDERKKETMPEGITAENLLNNIVESLSDGGPKHKSASFFQEEGASSVSTQFNRLFGRQKPIHHCLGGGKSADVLLWRNKKISAGVLVSATAIWVLFEWLNYNFLSLLCFALSIGMVAQFLWKNASGVINRSHSKVPRLVLPNDLFINIATAIGAEINHGLGFLQDIACGGDLKQFLLVVVSLWAAGIIGSWCNFLTVLYIGFIAAHTLPVLYERYEDEVDGFVYNALEQLRGHYKKLDSGVLNKIPRGNFRGKKLD</sequence>
<dbReference type="InterPro" id="IPR003388">
    <property type="entry name" value="Reticulon"/>
</dbReference>
<evidence type="ECO:0000256" key="4">
    <source>
        <dbReference type="ARBA" id="ARBA00022989"/>
    </source>
</evidence>
<keyword evidence="4 6" id="KW-1133">Transmembrane helix</keyword>
<organism evidence="8 9">
    <name type="scientific">Nicotiana tabacum</name>
    <name type="common">Common tobacco</name>
    <dbReference type="NCBI Taxonomy" id="4097"/>
    <lineage>
        <taxon>Eukaryota</taxon>
        <taxon>Viridiplantae</taxon>
        <taxon>Streptophyta</taxon>
        <taxon>Embryophyta</taxon>
        <taxon>Tracheophyta</taxon>
        <taxon>Spermatophyta</taxon>
        <taxon>Magnoliopsida</taxon>
        <taxon>eudicotyledons</taxon>
        <taxon>Gunneridae</taxon>
        <taxon>Pentapetalae</taxon>
        <taxon>asterids</taxon>
        <taxon>lamiids</taxon>
        <taxon>Solanales</taxon>
        <taxon>Solanaceae</taxon>
        <taxon>Nicotianoideae</taxon>
        <taxon>Nicotianeae</taxon>
        <taxon>Nicotiana</taxon>
    </lineage>
</organism>
<dbReference type="GO" id="GO:0009617">
    <property type="term" value="P:response to bacterium"/>
    <property type="evidence" value="ECO:0007669"/>
    <property type="project" value="InterPro"/>
</dbReference>
<dbReference type="AlphaFoldDB" id="A0A1S3WZ04"/>
<dbReference type="PROSITE" id="PS50845">
    <property type="entry name" value="RETICULON"/>
    <property type="match status" value="1"/>
</dbReference>
<evidence type="ECO:0000256" key="3">
    <source>
        <dbReference type="ARBA" id="ARBA00022824"/>
    </source>
</evidence>
<dbReference type="RefSeq" id="XP_016432872.1">
    <property type="nucleotide sequence ID" value="XM_016577386.1"/>
</dbReference>
<evidence type="ECO:0000256" key="6">
    <source>
        <dbReference type="RuleBase" id="RU363132"/>
    </source>
</evidence>
<dbReference type="InterPro" id="IPR045064">
    <property type="entry name" value="Reticulon-like"/>
</dbReference>
<dbReference type="PANTHER" id="PTHR10994">
    <property type="entry name" value="RETICULON"/>
    <property type="match status" value="1"/>
</dbReference>
<reference evidence="9" key="2">
    <citation type="submission" date="2025-08" db="UniProtKB">
        <authorList>
            <consortium name="RefSeq"/>
        </authorList>
    </citation>
    <scope>IDENTIFICATION</scope>
    <source>
        <tissue evidence="9">Leaf</tissue>
    </source>
</reference>
<evidence type="ECO:0000259" key="7">
    <source>
        <dbReference type="PROSITE" id="PS50845"/>
    </source>
</evidence>
<keyword evidence="8" id="KW-1185">Reference proteome</keyword>
<dbReference type="Pfam" id="PF02453">
    <property type="entry name" value="Reticulon"/>
    <property type="match status" value="1"/>
</dbReference>
<dbReference type="PaxDb" id="4097-A0A1S3WZ04"/>
<keyword evidence="3 6" id="KW-0256">Endoplasmic reticulum</keyword>
<dbReference type="STRING" id="4097.A0A1S3WZ04"/>
<comment type="subcellular location">
    <subcellularLocation>
        <location evidence="1 6">Endoplasmic reticulum membrane</location>
        <topology evidence="1 6">Multi-pass membrane protein</topology>
    </subcellularLocation>
</comment>
<accession>A0A1S3WZ04</accession>
<evidence type="ECO:0000256" key="5">
    <source>
        <dbReference type="ARBA" id="ARBA00023136"/>
    </source>
</evidence>
<evidence type="ECO:0000313" key="8">
    <source>
        <dbReference type="Proteomes" id="UP000790787"/>
    </source>
</evidence>
<dbReference type="KEGG" id="nta:107759445"/>
<dbReference type="GO" id="GO:0005789">
    <property type="term" value="C:endoplasmic reticulum membrane"/>
    <property type="evidence" value="ECO:0007669"/>
    <property type="project" value="UniProtKB-SubCell"/>
</dbReference>
<protein>
    <recommendedName>
        <fullName evidence="6">Reticulon-like protein</fullName>
    </recommendedName>
</protein>
<gene>
    <name evidence="9" type="primary">LOC107759445</name>
</gene>
<feature type="domain" description="Reticulon" evidence="7">
    <location>
        <begin position="98"/>
        <end position="284"/>
    </location>
</feature>